<dbReference type="InterPro" id="IPR013968">
    <property type="entry name" value="PKS_KR"/>
</dbReference>
<dbReference type="RefSeq" id="XP_007324407.1">
    <property type="nucleotide sequence ID" value="XM_007324345.1"/>
</dbReference>
<dbReference type="Proteomes" id="UP000008064">
    <property type="component" value="Unassembled WGS sequence"/>
</dbReference>
<dbReference type="HOGENOM" id="CLU_1699790_0_0_1"/>
<dbReference type="KEGG" id="sla:SERLADRAFT_480454"/>
<sequence>MLLAAALDDRGFFSQDENSFKACFSSKLGAFRAIEEALELHKIDFLVALSSISTFGNAGQTNYASANTVLDGQVRKYSNAFSIVTPAISDSATMIGKSDSSVNATRFEHLIPWGYSAKELCDCIKDGLLKMADGPVGLYIPDLDWNLVNQYMGPS</sequence>
<evidence type="ECO:0000313" key="2">
    <source>
        <dbReference type="EMBL" id="EGO18754.1"/>
    </source>
</evidence>
<dbReference type="SUPFAM" id="SSF51735">
    <property type="entry name" value="NAD(P)-binding Rossmann-fold domains"/>
    <property type="match status" value="1"/>
</dbReference>
<feature type="domain" description="Ketoreductase (KR)" evidence="1">
    <location>
        <begin position="3"/>
        <end position="78"/>
    </location>
</feature>
<dbReference type="Gene3D" id="3.40.50.720">
    <property type="entry name" value="NAD(P)-binding Rossmann-like Domain"/>
    <property type="match status" value="1"/>
</dbReference>
<reference evidence="2" key="1">
    <citation type="submission" date="2011-04" db="EMBL/GenBank/DDBJ databases">
        <title>Evolution of plant cell wall degrading machinery underlies the functional diversity of forest fungi.</title>
        <authorList>
            <consortium name="US DOE Joint Genome Institute (JGI-PGF)"/>
            <person name="Eastwood D.C."/>
            <person name="Floudas D."/>
            <person name="Binder M."/>
            <person name="Majcherczyk A."/>
            <person name="Schneider P."/>
            <person name="Aerts A."/>
            <person name="Asiegbu F.O."/>
            <person name="Baker S.E."/>
            <person name="Barry K."/>
            <person name="Bendiksby M."/>
            <person name="Blumentritt M."/>
            <person name="Coutinho P.M."/>
            <person name="Cullen D."/>
            <person name="Cullen D."/>
            <person name="Gathman A."/>
            <person name="Goodell B."/>
            <person name="Henrissat B."/>
            <person name="Ihrmark K."/>
            <person name="Kauserud H."/>
            <person name="Kohler A."/>
            <person name="LaButti K."/>
            <person name="Lapidus A."/>
            <person name="Lavin J.L."/>
            <person name="Lee Y.-H."/>
            <person name="Lindquist E."/>
            <person name="Lilly W."/>
            <person name="Lucas S."/>
            <person name="Morin E."/>
            <person name="Murat C."/>
            <person name="Oguiza J.A."/>
            <person name="Park J."/>
            <person name="Pisabarro A.G."/>
            <person name="Riley R."/>
            <person name="Rosling A."/>
            <person name="Salamov A."/>
            <person name="Schmidt O."/>
            <person name="Schmutz J."/>
            <person name="Skrede I."/>
            <person name="Stenlid J."/>
            <person name="Wiebenga A."/>
            <person name="Xie X."/>
            <person name="Kues U."/>
            <person name="Hibbett D.S."/>
            <person name="Hoffmeister D."/>
            <person name="Hogberg N."/>
            <person name="Martin F."/>
            <person name="Grigoriev I.V."/>
            <person name="Watkinson S.C."/>
        </authorList>
    </citation>
    <scope>NUCLEOTIDE SEQUENCE</scope>
    <source>
        <strain evidence="2">S7.9</strain>
    </source>
</reference>
<evidence type="ECO:0000259" key="1">
    <source>
        <dbReference type="Pfam" id="PF08659"/>
    </source>
</evidence>
<dbReference type="Pfam" id="PF08659">
    <property type="entry name" value="KR"/>
    <property type="match status" value="1"/>
</dbReference>
<dbReference type="GeneID" id="18821530"/>
<dbReference type="AlphaFoldDB" id="F8PDD3"/>
<proteinExistence type="predicted"/>
<organism>
    <name type="scientific">Serpula lacrymans var. lacrymans (strain S7.9)</name>
    <name type="common">Dry rot fungus</name>
    <dbReference type="NCBI Taxonomy" id="578457"/>
    <lineage>
        <taxon>Eukaryota</taxon>
        <taxon>Fungi</taxon>
        <taxon>Dikarya</taxon>
        <taxon>Basidiomycota</taxon>
        <taxon>Agaricomycotina</taxon>
        <taxon>Agaricomycetes</taxon>
        <taxon>Agaricomycetidae</taxon>
        <taxon>Boletales</taxon>
        <taxon>Coniophorineae</taxon>
        <taxon>Serpulaceae</taxon>
        <taxon>Serpula</taxon>
    </lineage>
</organism>
<name>F8PDD3_SERL9</name>
<feature type="non-terminal residue" evidence="2">
    <location>
        <position position="155"/>
    </location>
</feature>
<dbReference type="OrthoDB" id="2898237at2759"/>
<dbReference type="InterPro" id="IPR036291">
    <property type="entry name" value="NAD(P)-bd_dom_sf"/>
</dbReference>
<accession>F8PDD3</accession>
<protein>
    <recommendedName>
        <fullName evidence="1">Ketoreductase (KR) domain-containing protein</fullName>
    </recommendedName>
</protein>
<dbReference type="EMBL" id="GL945446">
    <property type="protein sequence ID" value="EGO18754.1"/>
    <property type="molecule type" value="Genomic_DNA"/>
</dbReference>
<gene>
    <name evidence="2" type="ORF">SERLADRAFT_480454</name>
</gene>